<dbReference type="InterPro" id="IPR050116">
    <property type="entry name" value="DNA_polymerase-Y"/>
</dbReference>
<evidence type="ECO:0000256" key="10">
    <source>
        <dbReference type="ARBA" id="ARBA00023125"/>
    </source>
</evidence>
<keyword evidence="16" id="KW-1185">Reference proteome</keyword>
<comment type="cofactor">
    <cofactor evidence="13">
        <name>Mg(2+)</name>
        <dbReference type="ChEBI" id="CHEBI:18420"/>
    </cofactor>
    <text evidence="13">Binds 2 magnesium ions per subunit.</text>
</comment>
<dbReference type="InterPro" id="IPR053848">
    <property type="entry name" value="IMS_HHH_1"/>
</dbReference>
<keyword evidence="3 13" id="KW-0963">Cytoplasm</keyword>
<evidence type="ECO:0000256" key="5">
    <source>
        <dbReference type="ARBA" id="ARBA00022695"/>
    </source>
</evidence>
<dbReference type="PROSITE" id="PS50173">
    <property type="entry name" value="UMUC"/>
    <property type="match status" value="1"/>
</dbReference>
<dbReference type="InterPro" id="IPR043128">
    <property type="entry name" value="Rev_trsase/Diguanyl_cyclase"/>
</dbReference>
<dbReference type="Pfam" id="PF21999">
    <property type="entry name" value="IMS_HHH_1"/>
    <property type="match status" value="1"/>
</dbReference>
<comment type="function">
    <text evidence="13">Poorly processive, error-prone DNA polymerase involved in untargeted mutagenesis. Copies undamaged DNA at stalled replication forks, which arise in vivo from mismatched or misaligned primer ends. These misaligned primers can be extended by PolIV. Exhibits no 3'-5' exonuclease (proofreading) activity. May be involved in translesional synthesis, in conjunction with the beta clamp from PolIII.</text>
</comment>
<dbReference type="RefSeq" id="WP_307404598.1">
    <property type="nucleotide sequence ID" value="NZ_JAUSUR010000001.1"/>
</dbReference>
<dbReference type="Proteomes" id="UP001230220">
    <property type="component" value="Unassembled WGS sequence"/>
</dbReference>
<dbReference type="EC" id="2.7.7.7" evidence="13"/>
<name>A0ABU0DY99_9FIRM</name>
<feature type="binding site" evidence="13">
    <location>
        <position position="108"/>
    </location>
    <ligand>
        <name>Mg(2+)</name>
        <dbReference type="ChEBI" id="CHEBI:18420"/>
    </ligand>
</feature>
<evidence type="ECO:0000256" key="13">
    <source>
        <dbReference type="HAMAP-Rule" id="MF_01113"/>
    </source>
</evidence>
<keyword evidence="4 13" id="KW-0808">Transferase</keyword>
<dbReference type="HAMAP" id="MF_01113">
    <property type="entry name" value="DNApol_IV"/>
    <property type="match status" value="1"/>
</dbReference>
<keyword evidence="7 13" id="KW-0479">Metal-binding</keyword>
<dbReference type="InterPro" id="IPR017961">
    <property type="entry name" value="DNA_pol_Y-fam_little_finger"/>
</dbReference>
<accession>A0ABU0DY99</accession>
<comment type="similarity">
    <text evidence="2 13">Belongs to the DNA polymerase type-Y family.</text>
</comment>
<organism evidence="15 16">
    <name type="scientific">Breznakia pachnodae</name>
    <dbReference type="NCBI Taxonomy" id="265178"/>
    <lineage>
        <taxon>Bacteria</taxon>
        <taxon>Bacillati</taxon>
        <taxon>Bacillota</taxon>
        <taxon>Erysipelotrichia</taxon>
        <taxon>Erysipelotrichales</taxon>
        <taxon>Erysipelotrichaceae</taxon>
        <taxon>Breznakia</taxon>
    </lineage>
</organism>
<evidence type="ECO:0000256" key="7">
    <source>
        <dbReference type="ARBA" id="ARBA00022723"/>
    </source>
</evidence>
<reference evidence="15 16" key="1">
    <citation type="submission" date="2023-07" db="EMBL/GenBank/DDBJ databases">
        <title>Genomic Encyclopedia of Type Strains, Phase IV (KMG-IV): sequencing the most valuable type-strain genomes for metagenomic binning, comparative biology and taxonomic classification.</title>
        <authorList>
            <person name="Goeker M."/>
        </authorList>
    </citation>
    <scope>NUCLEOTIDE SEQUENCE [LARGE SCALE GENOMIC DNA]</scope>
    <source>
        <strain evidence="15 16">DSM 16784</strain>
    </source>
</reference>
<comment type="catalytic activity">
    <reaction evidence="12 13">
        <text>DNA(n) + a 2'-deoxyribonucleoside 5'-triphosphate = DNA(n+1) + diphosphate</text>
        <dbReference type="Rhea" id="RHEA:22508"/>
        <dbReference type="Rhea" id="RHEA-COMP:17339"/>
        <dbReference type="Rhea" id="RHEA-COMP:17340"/>
        <dbReference type="ChEBI" id="CHEBI:33019"/>
        <dbReference type="ChEBI" id="CHEBI:61560"/>
        <dbReference type="ChEBI" id="CHEBI:173112"/>
        <dbReference type="EC" id="2.7.7.7"/>
    </reaction>
</comment>
<evidence type="ECO:0000256" key="9">
    <source>
        <dbReference type="ARBA" id="ARBA00022842"/>
    </source>
</evidence>
<evidence type="ECO:0000256" key="4">
    <source>
        <dbReference type="ARBA" id="ARBA00022679"/>
    </source>
</evidence>
<keyword evidence="10 13" id="KW-0238">DNA-binding</keyword>
<keyword evidence="9 13" id="KW-0460">Magnesium</keyword>
<dbReference type="Pfam" id="PF00817">
    <property type="entry name" value="IMS"/>
    <property type="match status" value="1"/>
</dbReference>
<dbReference type="InterPro" id="IPR036775">
    <property type="entry name" value="DNA_pol_Y-fam_lit_finger_sf"/>
</dbReference>
<dbReference type="Gene3D" id="3.30.1490.100">
    <property type="entry name" value="DNA polymerase, Y-family, little finger domain"/>
    <property type="match status" value="1"/>
</dbReference>
<feature type="site" description="Substrate discrimination" evidence="13">
    <location>
        <position position="17"/>
    </location>
</feature>
<comment type="subunit">
    <text evidence="13">Monomer.</text>
</comment>
<evidence type="ECO:0000256" key="1">
    <source>
        <dbReference type="ARBA" id="ARBA00004496"/>
    </source>
</evidence>
<dbReference type="Pfam" id="PF11799">
    <property type="entry name" value="IMS_C"/>
    <property type="match status" value="1"/>
</dbReference>
<evidence type="ECO:0000256" key="11">
    <source>
        <dbReference type="ARBA" id="ARBA00023204"/>
    </source>
</evidence>
<dbReference type="Gene3D" id="3.30.70.270">
    <property type="match status" value="1"/>
</dbReference>
<dbReference type="PANTHER" id="PTHR11076">
    <property type="entry name" value="DNA REPAIR POLYMERASE UMUC / TRANSFERASE FAMILY MEMBER"/>
    <property type="match status" value="1"/>
</dbReference>
<evidence type="ECO:0000313" key="15">
    <source>
        <dbReference type="EMBL" id="MDQ0359468.1"/>
    </source>
</evidence>
<dbReference type="InterPro" id="IPR043502">
    <property type="entry name" value="DNA/RNA_pol_sf"/>
</dbReference>
<keyword evidence="13" id="KW-0515">Mutator protein</keyword>
<sequence>MYKDERVILHIDINHCYAQIEEMLHPAYRDIAMAVGGSEKERHGIILAKNLKAKPFQIATAEPIRSALKKCPDLLIIPPDMKKYQYYTALVKSIFYEYSDQIEDFGLDEAWVDVSASQSLFGNGMSIAKEIQDKVLSEYGLTVSIGVSFNKVFAKLASDIKKPSGLIEISKDNYKEVAWNRKVEELLMVGKSTTKKLHELNILTIGDLATTSIKLLDKHFGKTGMMLWNYANGVEHSDVDTSKRERAPKSVSNSWTAPKDIVTYQDARLVLERLSNSVATRMRGKQLVGNVVTLSLRDVKLSRCTRQKKLDYYTDMSKDIFYEVSLLLLDNYDFSIPLRSIGVAISNLKPAADHCQLNLFEDEIEKLQNRNVEITIENIREKYGFFSIDKASALLDRKLNKVNPRGDHIAFARTMYKGSDER</sequence>
<dbReference type="EMBL" id="JAUSUR010000001">
    <property type="protein sequence ID" value="MDQ0359468.1"/>
    <property type="molecule type" value="Genomic_DNA"/>
</dbReference>
<feature type="binding site" evidence="13">
    <location>
        <position position="12"/>
    </location>
    <ligand>
        <name>Mg(2+)</name>
        <dbReference type="ChEBI" id="CHEBI:18420"/>
    </ligand>
</feature>
<evidence type="ECO:0000313" key="16">
    <source>
        <dbReference type="Proteomes" id="UP001230220"/>
    </source>
</evidence>
<dbReference type="PANTHER" id="PTHR11076:SF35">
    <property type="entry name" value="DNA REPAIR PROTEIN HOMOLOG YOBH"/>
    <property type="match status" value="1"/>
</dbReference>
<keyword evidence="6 13" id="KW-0235">DNA replication</keyword>
<proteinExistence type="inferred from homology"/>
<dbReference type="NCBIfam" id="NF002677">
    <property type="entry name" value="PRK02406.1"/>
    <property type="match status" value="1"/>
</dbReference>
<comment type="subcellular location">
    <subcellularLocation>
        <location evidence="1 13">Cytoplasm</location>
    </subcellularLocation>
</comment>
<gene>
    <name evidence="13" type="primary">dinB</name>
    <name evidence="15" type="ORF">J2S15_000199</name>
</gene>
<keyword evidence="11 13" id="KW-0234">DNA repair</keyword>
<dbReference type="InterPro" id="IPR022880">
    <property type="entry name" value="DNApol_IV"/>
</dbReference>
<dbReference type="Gene3D" id="1.10.150.20">
    <property type="entry name" value="5' to 3' exonuclease, C-terminal subdomain"/>
    <property type="match status" value="1"/>
</dbReference>
<dbReference type="GO" id="GO:0003887">
    <property type="term" value="F:DNA-directed DNA polymerase activity"/>
    <property type="evidence" value="ECO:0007669"/>
    <property type="project" value="UniProtKB-EC"/>
</dbReference>
<evidence type="ECO:0000256" key="6">
    <source>
        <dbReference type="ARBA" id="ARBA00022705"/>
    </source>
</evidence>
<keyword evidence="13" id="KW-0239">DNA-directed DNA polymerase</keyword>
<dbReference type="InterPro" id="IPR001126">
    <property type="entry name" value="UmuC"/>
</dbReference>
<evidence type="ECO:0000256" key="3">
    <source>
        <dbReference type="ARBA" id="ARBA00022490"/>
    </source>
</evidence>
<dbReference type="Gene3D" id="3.40.1170.60">
    <property type="match status" value="1"/>
</dbReference>
<keyword evidence="8 13" id="KW-0227">DNA damage</keyword>
<feature type="domain" description="UmuC" evidence="14">
    <location>
        <begin position="8"/>
        <end position="190"/>
    </location>
</feature>
<evidence type="ECO:0000259" key="14">
    <source>
        <dbReference type="PROSITE" id="PS50173"/>
    </source>
</evidence>
<protein>
    <recommendedName>
        <fullName evidence="13">DNA polymerase IV</fullName>
        <shortName evidence="13">Pol IV</shortName>
        <ecNumber evidence="13">2.7.7.7</ecNumber>
    </recommendedName>
</protein>
<evidence type="ECO:0000256" key="12">
    <source>
        <dbReference type="ARBA" id="ARBA00049244"/>
    </source>
</evidence>
<evidence type="ECO:0000256" key="2">
    <source>
        <dbReference type="ARBA" id="ARBA00010945"/>
    </source>
</evidence>
<dbReference type="SUPFAM" id="SSF100879">
    <property type="entry name" value="Lesion bypass DNA polymerase (Y-family), little finger domain"/>
    <property type="match status" value="1"/>
</dbReference>
<keyword evidence="5 13" id="KW-0548">Nucleotidyltransferase</keyword>
<comment type="caution">
    <text evidence="15">The sequence shown here is derived from an EMBL/GenBank/DDBJ whole genome shotgun (WGS) entry which is preliminary data.</text>
</comment>
<evidence type="ECO:0000256" key="8">
    <source>
        <dbReference type="ARBA" id="ARBA00022763"/>
    </source>
</evidence>
<dbReference type="CDD" id="cd03586">
    <property type="entry name" value="PolY_Pol_IV_kappa"/>
    <property type="match status" value="1"/>
</dbReference>
<dbReference type="SUPFAM" id="SSF56672">
    <property type="entry name" value="DNA/RNA polymerases"/>
    <property type="match status" value="1"/>
</dbReference>
<feature type="active site" evidence="13">
    <location>
        <position position="109"/>
    </location>
</feature>